<evidence type="ECO:0000313" key="1">
    <source>
        <dbReference type="EMBL" id="UBU98393.1"/>
    </source>
</evidence>
<dbReference type="AlphaFoldDB" id="A0A8K1I7L0"/>
<dbReference type="RefSeq" id="YP_010218732.1">
    <property type="nucleotide sequence ID" value="NC_058917.1"/>
</dbReference>
<name>A0A8K1I7L0_9PEZI</name>
<proteinExistence type="predicted"/>
<accession>A0A8K1I7L0</accession>
<sequence length="150" mass="16795">MWHHRRMMPASESNFPMFSYEAPSFTTKVPSFPLRHEGLFIWKPKPVIQDWCLWLAPLLRAAPFFFAFPHTRGVPLRPSPLTRRRPSTYYVSGRAGEGHIRGGTKWTEPAWGAGLWNRGGAGRGGGGGVKLAPVGQGGQLIDQRYIFHPA</sequence>
<organism evidence="1">
    <name type="scientific">Morchella brunnea</name>
    <dbReference type="NCBI Taxonomy" id="1174671"/>
    <lineage>
        <taxon>Eukaryota</taxon>
        <taxon>Fungi</taxon>
        <taxon>Dikarya</taxon>
        <taxon>Ascomycota</taxon>
        <taxon>Pezizomycotina</taxon>
        <taxon>Pezizomycetes</taxon>
        <taxon>Pezizales</taxon>
        <taxon>Morchellaceae</taxon>
        <taxon>Morchella</taxon>
    </lineage>
</organism>
<keyword evidence="1" id="KW-0496">Mitochondrion</keyword>
<dbReference type="GeneID" id="68665341"/>
<dbReference type="EMBL" id="MW538937">
    <property type="protein sequence ID" value="UBU98393.1"/>
    <property type="molecule type" value="Genomic_DNA"/>
</dbReference>
<geneLocation type="mitochondrion" evidence="1"/>
<gene>
    <name evidence="1" type="primary">orf150</name>
</gene>
<reference evidence="1" key="1">
    <citation type="submission" date="2021-01" db="EMBL/GenBank/DDBJ databases">
        <authorList>
            <person name="Sun H.-H."/>
            <person name="Zhang S."/>
            <person name="Zhang Y.-J."/>
        </authorList>
    </citation>
    <scope>NUCLEOTIDE SEQUENCE</scope>
    <source>
        <strain evidence="1">CMM1</strain>
    </source>
</reference>
<protein>
    <submittedName>
        <fullName evidence="1">Uncharacterized protein</fullName>
    </submittedName>
</protein>